<dbReference type="RefSeq" id="XP_014181720.1">
    <property type="nucleotide sequence ID" value="XM_014326245.1"/>
</dbReference>
<dbReference type="HOGENOM" id="CLU_1120794_0_0_1"/>
<accession>J6F632</accession>
<evidence type="ECO:0000313" key="1">
    <source>
        <dbReference type="EMBL" id="EJT50772.1"/>
    </source>
</evidence>
<dbReference type="Proteomes" id="UP000002748">
    <property type="component" value="Unassembled WGS sequence"/>
</dbReference>
<name>J6F632_TRIAS</name>
<organism evidence="1 2">
    <name type="scientific">Trichosporon asahii var. asahii (strain ATCC 90039 / CBS 2479 / JCM 2466 / KCTC 7840 / NBRC 103889/ NCYC 2677 / UAMH 7654)</name>
    <name type="common">Yeast</name>
    <dbReference type="NCBI Taxonomy" id="1186058"/>
    <lineage>
        <taxon>Eukaryota</taxon>
        <taxon>Fungi</taxon>
        <taxon>Dikarya</taxon>
        <taxon>Basidiomycota</taxon>
        <taxon>Agaricomycotina</taxon>
        <taxon>Tremellomycetes</taxon>
        <taxon>Trichosporonales</taxon>
        <taxon>Trichosporonaceae</taxon>
        <taxon>Trichosporon</taxon>
    </lineage>
</organism>
<dbReference type="GeneID" id="25991610"/>
<reference evidence="1 2" key="1">
    <citation type="journal article" date="2012" name="Eukaryot. Cell">
        <title>Draft genome sequence of CBS 2479, the standard type strain of Trichosporon asahii.</title>
        <authorList>
            <person name="Yang R.Y."/>
            <person name="Li H.T."/>
            <person name="Zhu H."/>
            <person name="Zhou G.P."/>
            <person name="Wang M."/>
            <person name="Wang L."/>
        </authorList>
    </citation>
    <scope>NUCLEOTIDE SEQUENCE [LARGE SCALE GENOMIC DNA]</scope>
    <source>
        <strain evidence="2">ATCC 90039 / CBS 2479 / JCM 2466 / KCTC 7840 / NCYC 2677 / UAMH 7654</strain>
    </source>
</reference>
<dbReference type="AlphaFoldDB" id="J6F632"/>
<dbReference type="KEGG" id="tasa:A1Q1_08098"/>
<comment type="caution">
    <text evidence="1">The sequence shown here is derived from an EMBL/GenBank/DDBJ whole genome shotgun (WGS) entry which is preliminary data.</text>
</comment>
<gene>
    <name evidence="1" type="ORF">A1Q1_08098</name>
</gene>
<evidence type="ECO:0000313" key="2">
    <source>
        <dbReference type="Proteomes" id="UP000002748"/>
    </source>
</evidence>
<dbReference type="EMBL" id="ALBS01000090">
    <property type="protein sequence ID" value="EJT50772.1"/>
    <property type="molecule type" value="Genomic_DNA"/>
</dbReference>
<proteinExistence type="predicted"/>
<sequence length="248" mass="27586">MLMQQARALVPASGFSEVKDEVHEADDRVDEANPLRVDEQRFWDYCKRRSAQRASIDLKRQVFMEKIDKITSTGSTTMTRPAPVPYHAPDQCQVVPWAWNLAKGGGSEATLAVLVSAVHLRQGGADTSSLDPVYELTTEVRSAFEVRESLTDKGKESVMKADTDLEDALAGQPAEHKSLTTMLRNLPPSAAPSIAKAIASYNPAPDEIEKVRNLVETASPKFLHFVKLYEHKHRITFVRNHEGFPTAF</sequence>
<protein>
    <submittedName>
        <fullName evidence="1">Uncharacterized protein</fullName>
    </submittedName>
</protein>
<dbReference type="VEuPathDB" id="FungiDB:A1Q1_08098"/>